<dbReference type="SUPFAM" id="SSF47473">
    <property type="entry name" value="EF-hand"/>
    <property type="match status" value="1"/>
</dbReference>
<evidence type="ECO:0000313" key="5">
    <source>
        <dbReference type="Proteomes" id="UP000694680"/>
    </source>
</evidence>
<evidence type="ECO:0000259" key="3">
    <source>
        <dbReference type="PROSITE" id="PS50222"/>
    </source>
</evidence>
<keyword evidence="5" id="KW-1185">Reference proteome</keyword>
<name>A0A8C5GCG8_GOUWI</name>
<dbReference type="OrthoDB" id="8961427at2759"/>
<dbReference type="InterPro" id="IPR018247">
    <property type="entry name" value="EF_Hand_1_Ca_BS"/>
</dbReference>
<gene>
    <name evidence="4" type="primary">si:ch211-105c13.3</name>
</gene>
<dbReference type="GO" id="GO:0048306">
    <property type="term" value="F:calcium-dependent protein binding"/>
    <property type="evidence" value="ECO:0007669"/>
    <property type="project" value="TreeGrafter"/>
</dbReference>
<evidence type="ECO:0000313" key="4">
    <source>
        <dbReference type="Ensembl" id="ENSGWIP00000028257.1"/>
    </source>
</evidence>
<reference evidence="4" key="3">
    <citation type="submission" date="2025-09" db="UniProtKB">
        <authorList>
            <consortium name="Ensembl"/>
        </authorList>
    </citation>
    <scope>IDENTIFICATION</scope>
</reference>
<reference evidence="4" key="1">
    <citation type="submission" date="2020-06" db="EMBL/GenBank/DDBJ databases">
        <authorList>
            <consortium name="Wellcome Sanger Institute Data Sharing"/>
        </authorList>
    </citation>
    <scope>NUCLEOTIDE SEQUENCE [LARGE SCALE GENOMIC DNA]</scope>
</reference>
<reference evidence="4" key="2">
    <citation type="submission" date="2025-08" db="UniProtKB">
        <authorList>
            <consortium name="Ensembl"/>
        </authorList>
    </citation>
    <scope>IDENTIFICATION</scope>
</reference>
<accession>A0A8C5GCG8</accession>
<keyword evidence="2" id="KW-0106">Calcium</keyword>
<evidence type="ECO:0000256" key="2">
    <source>
        <dbReference type="ARBA" id="ARBA00022837"/>
    </source>
</evidence>
<dbReference type="SMART" id="SM01394">
    <property type="entry name" value="S_100"/>
    <property type="match status" value="1"/>
</dbReference>
<dbReference type="Gene3D" id="1.10.238.10">
    <property type="entry name" value="EF-hand"/>
    <property type="match status" value="1"/>
</dbReference>
<dbReference type="InterPro" id="IPR013787">
    <property type="entry name" value="S100_Ca-bd_sub"/>
</dbReference>
<dbReference type="PROSITE" id="PS00018">
    <property type="entry name" value="EF_HAND_1"/>
    <property type="match status" value="1"/>
</dbReference>
<evidence type="ECO:0000256" key="1">
    <source>
        <dbReference type="ARBA" id="ARBA00022723"/>
    </source>
</evidence>
<sequence>MESAIKTLVTTFISSSKGKENLDSKGFKNLVEKQFSSILEDANSADKVKEMQQGLDANADGKVSFGEYLTLVGYLAQSMSDRKTAAAAQSD</sequence>
<dbReference type="InterPro" id="IPR011992">
    <property type="entry name" value="EF-hand-dom_pair"/>
</dbReference>
<dbReference type="PROSITE" id="PS50222">
    <property type="entry name" value="EF_HAND_2"/>
    <property type="match status" value="1"/>
</dbReference>
<dbReference type="AlphaFoldDB" id="A0A8C5GCG8"/>
<dbReference type="GO" id="GO:0048471">
    <property type="term" value="C:perinuclear region of cytoplasm"/>
    <property type="evidence" value="ECO:0007669"/>
    <property type="project" value="TreeGrafter"/>
</dbReference>
<dbReference type="Proteomes" id="UP000694680">
    <property type="component" value="Chromosome 16"/>
</dbReference>
<organism evidence="4 5">
    <name type="scientific">Gouania willdenowi</name>
    <name type="common">Blunt-snouted clingfish</name>
    <name type="synonym">Lepadogaster willdenowi</name>
    <dbReference type="NCBI Taxonomy" id="441366"/>
    <lineage>
        <taxon>Eukaryota</taxon>
        <taxon>Metazoa</taxon>
        <taxon>Chordata</taxon>
        <taxon>Craniata</taxon>
        <taxon>Vertebrata</taxon>
        <taxon>Euteleostomi</taxon>
        <taxon>Actinopterygii</taxon>
        <taxon>Neopterygii</taxon>
        <taxon>Teleostei</taxon>
        <taxon>Neoteleostei</taxon>
        <taxon>Acanthomorphata</taxon>
        <taxon>Ovalentaria</taxon>
        <taxon>Blenniimorphae</taxon>
        <taxon>Blenniiformes</taxon>
        <taxon>Gobiesocoidei</taxon>
        <taxon>Gobiesocidae</taxon>
        <taxon>Gobiesocinae</taxon>
        <taxon>Gouania</taxon>
    </lineage>
</organism>
<proteinExistence type="predicted"/>
<dbReference type="PANTHER" id="PTHR11639:SF115">
    <property type="entry name" value="S100 CALCIUM-BINDING PROTEIN U-RELATED"/>
    <property type="match status" value="1"/>
</dbReference>
<dbReference type="PANTHER" id="PTHR11639">
    <property type="entry name" value="S100 CALCIUM-BINDING PROTEIN"/>
    <property type="match status" value="1"/>
</dbReference>
<dbReference type="Ensembl" id="ENSGWIT00000030820.1">
    <property type="protein sequence ID" value="ENSGWIP00000028257.1"/>
    <property type="gene ID" value="ENSGWIG00000014755.1"/>
</dbReference>
<dbReference type="GO" id="GO:0005509">
    <property type="term" value="F:calcium ion binding"/>
    <property type="evidence" value="ECO:0007669"/>
    <property type="project" value="InterPro"/>
</dbReference>
<dbReference type="InterPro" id="IPR002048">
    <property type="entry name" value="EF_hand_dom"/>
</dbReference>
<protein>
    <submittedName>
        <fullName evidence="4">Protein S100-A16-like</fullName>
    </submittedName>
</protein>
<keyword evidence="1" id="KW-0479">Metal-binding</keyword>
<dbReference type="GO" id="GO:0005615">
    <property type="term" value="C:extracellular space"/>
    <property type="evidence" value="ECO:0007669"/>
    <property type="project" value="TreeGrafter"/>
</dbReference>
<feature type="domain" description="EF-hand" evidence="3">
    <location>
        <begin position="43"/>
        <end position="78"/>
    </location>
</feature>